<evidence type="ECO:0000256" key="4">
    <source>
        <dbReference type="ARBA" id="ARBA00022695"/>
    </source>
</evidence>
<dbReference type="GO" id="GO:0009534">
    <property type="term" value="C:chloroplast thylakoid"/>
    <property type="evidence" value="ECO:0007669"/>
    <property type="project" value="TreeGrafter"/>
</dbReference>
<evidence type="ECO:0000256" key="8">
    <source>
        <dbReference type="ARBA" id="ARBA00022842"/>
    </source>
</evidence>
<protein>
    <recommendedName>
        <fullName evidence="9">Selenoprotein O</fullName>
    </recommendedName>
</protein>
<evidence type="ECO:0000256" key="2">
    <source>
        <dbReference type="ARBA" id="ARBA00009747"/>
    </source>
</evidence>
<dbReference type="Pfam" id="PF02696">
    <property type="entry name" value="SelO"/>
    <property type="match status" value="1"/>
</dbReference>
<keyword evidence="5" id="KW-0479">Metal-binding</keyword>
<dbReference type="InterPro" id="IPR036318">
    <property type="entry name" value="FAD-bd_PCMH-like_sf"/>
</dbReference>
<evidence type="ECO:0000256" key="9">
    <source>
        <dbReference type="ARBA" id="ARBA00031547"/>
    </source>
</evidence>
<dbReference type="Pfam" id="PF01565">
    <property type="entry name" value="FAD_binding_4"/>
    <property type="match status" value="1"/>
</dbReference>
<dbReference type="GO" id="GO:0071949">
    <property type="term" value="F:FAD binding"/>
    <property type="evidence" value="ECO:0007669"/>
    <property type="project" value="InterPro"/>
</dbReference>
<evidence type="ECO:0000313" key="13">
    <source>
        <dbReference type="Proteomes" id="UP000239649"/>
    </source>
</evidence>
<evidence type="ECO:0000313" key="12">
    <source>
        <dbReference type="EMBL" id="PSC69159.1"/>
    </source>
</evidence>
<keyword evidence="8" id="KW-0460">Magnesium</keyword>
<dbReference type="InterPro" id="IPR016166">
    <property type="entry name" value="FAD-bd_PCMH"/>
</dbReference>
<dbReference type="GO" id="GO:0046872">
    <property type="term" value="F:metal ion binding"/>
    <property type="evidence" value="ECO:0007669"/>
    <property type="project" value="UniProtKB-KW"/>
</dbReference>
<dbReference type="GO" id="GO:0070733">
    <property type="term" value="F:AMPylase activity"/>
    <property type="evidence" value="ECO:0007669"/>
    <property type="project" value="TreeGrafter"/>
</dbReference>
<evidence type="ECO:0000256" key="6">
    <source>
        <dbReference type="ARBA" id="ARBA00022741"/>
    </source>
</evidence>
<keyword evidence="7" id="KW-0067">ATP-binding</keyword>
<gene>
    <name evidence="12" type="ORF">C2E20_7316</name>
</gene>
<dbReference type="EMBL" id="LHPF02000029">
    <property type="protein sequence ID" value="PSC69159.1"/>
    <property type="molecule type" value="Genomic_DNA"/>
</dbReference>
<dbReference type="Gene3D" id="3.30.465.10">
    <property type="match status" value="1"/>
</dbReference>
<dbReference type="AlphaFoldDB" id="A0A2P6V500"/>
<evidence type="ECO:0000256" key="7">
    <source>
        <dbReference type="ARBA" id="ARBA00022840"/>
    </source>
</evidence>
<keyword evidence="3" id="KW-0808">Transferase</keyword>
<accession>A0A2P6V500</accession>
<dbReference type="SUPFAM" id="SSF56176">
    <property type="entry name" value="FAD-binding/transporter-associated domain-like"/>
    <property type="match status" value="1"/>
</dbReference>
<comment type="caution">
    <text evidence="12">The sequence shown here is derived from an EMBL/GenBank/DDBJ whole genome shotgun (WGS) entry which is preliminary data.</text>
</comment>
<keyword evidence="4" id="KW-0548">Nucleotidyltransferase</keyword>
<keyword evidence="6" id="KW-0547">Nucleotide-binding</keyword>
<feature type="chain" id="PRO_5015135700" description="Selenoprotein O" evidence="10">
    <location>
        <begin position="26"/>
        <end position="1162"/>
    </location>
</feature>
<dbReference type="Proteomes" id="UP000239649">
    <property type="component" value="Unassembled WGS sequence"/>
</dbReference>
<reference evidence="12 13" key="1">
    <citation type="journal article" date="2018" name="Plant J.">
        <title>Genome sequences of Chlorella sorokiniana UTEX 1602 and Micractinium conductrix SAG 241.80: implications to maltose excretion by a green alga.</title>
        <authorList>
            <person name="Arriola M.B."/>
            <person name="Velmurugan N."/>
            <person name="Zhang Y."/>
            <person name="Plunkett M.H."/>
            <person name="Hondzo H."/>
            <person name="Barney B.M."/>
        </authorList>
    </citation>
    <scope>NUCLEOTIDE SEQUENCE [LARGE SCALE GENOMIC DNA]</scope>
    <source>
        <strain evidence="12 13">SAG 241.80</strain>
    </source>
</reference>
<evidence type="ECO:0000256" key="10">
    <source>
        <dbReference type="SAM" id="SignalP"/>
    </source>
</evidence>
<evidence type="ECO:0000256" key="5">
    <source>
        <dbReference type="ARBA" id="ARBA00022723"/>
    </source>
</evidence>
<dbReference type="GO" id="GO:0005524">
    <property type="term" value="F:ATP binding"/>
    <property type="evidence" value="ECO:0007669"/>
    <property type="project" value="UniProtKB-KW"/>
</dbReference>
<dbReference type="PROSITE" id="PS51387">
    <property type="entry name" value="FAD_PCMH"/>
    <property type="match status" value="1"/>
</dbReference>
<evidence type="ECO:0000259" key="11">
    <source>
        <dbReference type="PROSITE" id="PS51387"/>
    </source>
</evidence>
<evidence type="ECO:0000256" key="1">
    <source>
        <dbReference type="ARBA" id="ARBA00001946"/>
    </source>
</evidence>
<sequence length="1162" mass="124013">MGKRATSWRLLLLLALLASAPGALAGDAAEATPPHAPDKLWKCLANVKALRVVTRTTSPAEYAAAAEGWNRLYSSSPLAVLFPRKERAVAAAVRCARAAGVRIVPRCGGSSFMGYSERDGMLTMDLTEMNGVKVARDRKTVTVGGGARLGEVYYKVWKQAGDRLTIVAGTCPSVGAGGHILGGGMGWLSLQHGMACDQLVSLRMVTAGGKAVVAHKKRNPDLFAASCGGGGGNFGIVTEMKLKLVPVAPLYTQASVEIGADKAAAWLEHYDSKLNDLAHPALFMEPRLDKLKVKVGLHWPGDTASLEAELRRVALLGPGSFWTSATAMTSPREGTWADSLLSFAGAQAQGTLESLTNFTYMRTKRDAAGFKELSWCPLQPTNSSSWQRVLNALNETGNSMKWKRAGPKSAVGRVDPGATAFPWRKALWCSQLASRWKSASDVAAGLAGLQRATEVFNPIFGQTAYINYLEGSIPIEAYYGPNLAWLKTVKRRGSCRAAVLRVALAYALLPLATTGSPLAAAASASPRLQSLLPPRAPGRPAECVMPFSASLLGRALSASAGTARRATAAARRVNRGTSTAPWVTPALRDGTCRAAAGMSSSAGSAPVAAAAAEAAPILDGGAAAPSSNGGSAASAQGLRSLEDLPFDNTFTAELPGDISESNLPRQVHSSFYSWVTPSPTGTEPTTIAASADVARLVGLDPEEAKRPEFALIFSGNAPLPQTRSYSQCYGGHQFGHWAGQLGDGRAICLGQAVNAEGERWELQLKGAGRTPFSRMADGRAVLRSSIREYIASEAMHAMGVPTTRALSLVATGDQVMRDMFYNGNAQFEPGAVVCRVSRSFVRFGTFQLPVTRPADKGMVKILADYVIRHHFQHLAGEDNKYGAFLKEVSERTAHLVAEWHRVGFVHGVLNTDNMSVLGETIDYGPYGFMERFDPDFTPNTTDIPGRRYCFRDQPEIGQWNVLQLAKALVVAGVITEDEAAAALQAYADVITVEYQGGIAAKLGLKRYDADVARSIMRIMYDDSADFTNTFRSLSSVRAAGGEEMDGASGLPAALAAALGPLEEERYAAWRDWLQLYRGALLAQGMPDAERAAMQDAVNPAVIPRNHVMGDIIGDAEQGNYESLHRYMAALLRPYEADGLDPAWLEPAPKECRVGVELLSCSS</sequence>
<evidence type="ECO:0000256" key="3">
    <source>
        <dbReference type="ARBA" id="ARBA00022679"/>
    </source>
</evidence>
<comment type="cofactor">
    <cofactor evidence="1">
        <name>Mg(2+)</name>
        <dbReference type="ChEBI" id="CHEBI:18420"/>
    </cofactor>
</comment>
<dbReference type="HAMAP" id="MF_00692">
    <property type="entry name" value="SelO"/>
    <property type="match status" value="1"/>
</dbReference>
<dbReference type="STRING" id="554055.A0A2P6V500"/>
<dbReference type="OrthoDB" id="10254721at2759"/>
<dbReference type="NCBIfam" id="NF000658">
    <property type="entry name" value="PRK00029.1"/>
    <property type="match status" value="1"/>
</dbReference>
<name>A0A2P6V500_9CHLO</name>
<keyword evidence="10" id="KW-0732">Signal</keyword>
<feature type="domain" description="FAD-binding PCMH-type" evidence="11">
    <location>
        <begin position="73"/>
        <end position="247"/>
    </location>
</feature>
<dbReference type="PANTHER" id="PTHR32057:SF14">
    <property type="entry name" value="PROTEIN ADENYLYLTRANSFERASE SELO, MITOCHONDRIAL"/>
    <property type="match status" value="1"/>
</dbReference>
<feature type="signal peptide" evidence="10">
    <location>
        <begin position="1"/>
        <end position="25"/>
    </location>
</feature>
<dbReference type="InterPro" id="IPR006094">
    <property type="entry name" value="Oxid_FAD_bind_N"/>
</dbReference>
<comment type="similarity">
    <text evidence="2">Belongs to the SELO family.</text>
</comment>
<dbReference type="InterPro" id="IPR003846">
    <property type="entry name" value="SelO"/>
</dbReference>
<organism evidence="12 13">
    <name type="scientific">Micractinium conductrix</name>
    <dbReference type="NCBI Taxonomy" id="554055"/>
    <lineage>
        <taxon>Eukaryota</taxon>
        <taxon>Viridiplantae</taxon>
        <taxon>Chlorophyta</taxon>
        <taxon>core chlorophytes</taxon>
        <taxon>Trebouxiophyceae</taxon>
        <taxon>Chlorellales</taxon>
        <taxon>Chlorellaceae</taxon>
        <taxon>Chlorella clade</taxon>
        <taxon>Micractinium</taxon>
    </lineage>
</organism>
<proteinExistence type="inferred from homology"/>
<dbReference type="PANTHER" id="PTHR32057">
    <property type="entry name" value="PROTEIN ADENYLYLTRANSFERASE SELO, MITOCHONDRIAL"/>
    <property type="match status" value="1"/>
</dbReference>
<dbReference type="InterPro" id="IPR016169">
    <property type="entry name" value="FAD-bd_PCMH_sub2"/>
</dbReference>
<dbReference type="Gene3D" id="3.40.462.20">
    <property type="match status" value="1"/>
</dbReference>
<keyword evidence="13" id="KW-1185">Reference proteome</keyword>